<evidence type="ECO:0000259" key="1">
    <source>
        <dbReference type="Pfam" id="PF04965"/>
    </source>
</evidence>
<dbReference type="Pfam" id="PF04965">
    <property type="entry name" value="GPW_gp25"/>
    <property type="match status" value="1"/>
</dbReference>
<feature type="domain" description="IraD/Gp25-like" evidence="1">
    <location>
        <begin position="27"/>
        <end position="113"/>
    </location>
</feature>
<dbReference type="Proteomes" id="UP001500752">
    <property type="component" value="Unassembled WGS sequence"/>
</dbReference>
<gene>
    <name evidence="2" type="ORF">GCM10023081_28030</name>
</gene>
<protein>
    <submittedName>
        <fullName evidence="2">GPW/gp25 family protein</fullName>
    </submittedName>
</protein>
<evidence type="ECO:0000313" key="2">
    <source>
        <dbReference type="EMBL" id="GAA3689053.1"/>
    </source>
</evidence>
<dbReference type="Gene3D" id="3.10.450.40">
    <property type="match status" value="1"/>
</dbReference>
<dbReference type="SUPFAM" id="SSF160719">
    <property type="entry name" value="gpW/gp25-like"/>
    <property type="match status" value="1"/>
</dbReference>
<keyword evidence="3" id="KW-1185">Reference proteome</keyword>
<organism evidence="2 3">
    <name type="scientific">Arthrobacter ginkgonis</name>
    <dbReference type="NCBI Taxonomy" id="1630594"/>
    <lineage>
        <taxon>Bacteria</taxon>
        <taxon>Bacillati</taxon>
        <taxon>Actinomycetota</taxon>
        <taxon>Actinomycetes</taxon>
        <taxon>Micrococcales</taxon>
        <taxon>Micrococcaceae</taxon>
        <taxon>Arthrobacter</taxon>
    </lineage>
</organism>
<accession>A0ABP7CHT2</accession>
<proteinExistence type="predicted"/>
<comment type="caution">
    <text evidence="2">The sequence shown here is derived from an EMBL/GenBank/DDBJ whole genome shotgun (WGS) entry which is preliminary data.</text>
</comment>
<dbReference type="InterPro" id="IPR007048">
    <property type="entry name" value="IraD/Gp25-like"/>
</dbReference>
<reference evidence="3" key="1">
    <citation type="journal article" date="2019" name="Int. J. Syst. Evol. Microbiol.">
        <title>The Global Catalogue of Microorganisms (GCM) 10K type strain sequencing project: providing services to taxonomists for standard genome sequencing and annotation.</title>
        <authorList>
            <consortium name="The Broad Institute Genomics Platform"/>
            <consortium name="The Broad Institute Genome Sequencing Center for Infectious Disease"/>
            <person name="Wu L."/>
            <person name="Ma J."/>
        </authorList>
    </citation>
    <scope>NUCLEOTIDE SEQUENCE [LARGE SCALE GENOMIC DNA]</scope>
    <source>
        <strain evidence="3">JCM 30742</strain>
    </source>
</reference>
<dbReference type="RefSeq" id="WP_345151631.1">
    <property type="nucleotide sequence ID" value="NZ_BAABEO010000019.1"/>
</dbReference>
<name>A0ABP7CHT2_9MICC</name>
<dbReference type="EMBL" id="BAABEO010000019">
    <property type="protein sequence ID" value="GAA3689053.1"/>
    <property type="molecule type" value="Genomic_DNA"/>
</dbReference>
<sequence length="125" mass="13979">MVAPVRHLRFPFGIALTGGTVAEEPDYDAYVRQLIRQVLLTARGERVCRPDFGAGLRRQVFAPLNDTSAALTRTLVYEALATWLGTLIRVEQVAVRAEAETLRVSVEYLVIARGERRLLDEDVVL</sequence>
<evidence type="ECO:0000313" key="3">
    <source>
        <dbReference type="Proteomes" id="UP001500752"/>
    </source>
</evidence>